<dbReference type="PROSITE" id="PS50110">
    <property type="entry name" value="RESPONSE_REGULATORY"/>
    <property type="match status" value="1"/>
</dbReference>
<evidence type="ECO:0000259" key="3">
    <source>
        <dbReference type="PROSITE" id="PS50110"/>
    </source>
</evidence>
<evidence type="ECO:0000256" key="1">
    <source>
        <dbReference type="PROSITE-ProRule" id="PRU00169"/>
    </source>
</evidence>
<dbReference type="InterPro" id="IPR001789">
    <property type="entry name" value="Sig_transdc_resp-reg_receiver"/>
</dbReference>
<dbReference type="Pfam" id="PF00072">
    <property type="entry name" value="Response_reg"/>
    <property type="match status" value="1"/>
</dbReference>
<accession>A0A368NRD8</accession>
<comment type="caution">
    <text evidence="1">Lacks conserved residue(s) required for the propagation of feature annotation.</text>
</comment>
<dbReference type="InterPro" id="IPR019734">
    <property type="entry name" value="TPR_rpt"/>
</dbReference>
<protein>
    <submittedName>
        <fullName evidence="4">Response regulator</fullName>
    </submittedName>
</protein>
<evidence type="ECO:0000313" key="5">
    <source>
        <dbReference type="Proteomes" id="UP000252558"/>
    </source>
</evidence>
<evidence type="ECO:0000313" key="4">
    <source>
        <dbReference type="EMBL" id="RCU52670.1"/>
    </source>
</evidence>
<name>A0A368NRD8_9GAMM</name>
<dbReference type="SMART" id="SM00448">
    <property type="entry name" value="REC"/>
    <property type="match status" value="1"/>
</dbReference>
<dbReference type="GO" id="GO:0000160">
    <property type="term" value="P:phosphorelay signal transduction system"/>
    <property type="evidence" value="ECO:0007669"/>
    <property type="project" value="InterPro"/>
</dbReference>
<dbReference type="OrthoDB" id="7298659at2"/>
<dbReference type="InterPro" id="IPR011990">
    <property type="entry name" value="TPR-like_helical_dom_sf"/>
</dbReference>
<sequence>MNAVDHSELDNLPGLNVLIIDDNPIVHDTLKAAFEGMGIRNIKSAQNAFHGLRLCEENNFHVVVCAFNVNSDKDGFHLLEELKFKGYVNKRTVLIFLSSETSEALVNSIVELQPDDFWVKPLSAKAVQSRLEATLLIKQKLFNIYQAIDCGNYSKVIYYAERHLLSPELKKYQANLLRMKAEALLNLREFGSAELFYRDLLCSYKYPWTYIGFVKSLLKQEKLAEIDELLAKLTTQPETRFATYEMLAEYYIEAEDYERAYSEIKKATALAPRNIERNKKSWDLARLTHDHEGQYIATKNMAQYARNSIHDSPELQLNVIRAGIDFANSLTDSRATTILAETERKLNQIEQDYEDAHYFKEQIVISKARLHNARNEEDKAKKMVENHVSLRPSVSIEDNLDKVKVFHELNMREESMKLLEAIKRQIGGDTLTSQVVGKYVEQEADEREEIHFTPKQLNSMAVEFYKKNKLTPAANVLEQALQLSPKNYKLAISLLKVLIKIRRSEHHNQSQLDLAESTISRLKLLELPGSDAQVFNELSQMWERINKLH</sequence>
<comment type="caution">
    <text evidence="4">The sequence shown here is derived from an EMBL/GenBank/DDBJ whole genome shotgun (WGS) entry which is preliminary data.</text>
</comment>
<dbReference type="PANTHER" id="PTHR43228">
    <property type="entry name" value="TWO-COMPONENT RESPONSE REGULATOR"/>
    <property type="match status" value="1"/>
</dbReference>
<keyword evidence="2" id="KW-0802">TPR repeat</keyword>
<dbReference type="PROSITE" id="PS50005">
    <property type="entry name" value="TPR"/>
    <property type="match status" value="2"/>
</dbReference>
<dbReference type="SUPFAM" id="SSF52172">
    <property type="entry name" value="CheY-like"/>
    <property type="match status" value="1"/>
</dbReference>
<gene>
    <name evidence="4" type="ORF">DU002_01490</name>
</gene>
<proteinExistence type="predicted"/>
<reference evidence="4 5" key="1">
    <citation type="submission" date="2018-07" db="EMBL/GenBank/DDBJ databases">
        <title>Corallincola holothuriorum sp. nov., a new facultative anaerobe isolated from sea cucumber Apostichopus japonicus.</title>
        <authorList>
            <person name="Xia H."/>
        </authorList>
    </citation>
    <scope>NUCLEOTIDE SEQUENCE [LARGE SCALE GENOMIC DNA]</scope>
    <source>
        <strain evidence="4 5">C4</strain>
    </source>
</reference>
<dbReference type="Gene3D" id="3.40.50.2300">
    <property type="match status" value="1"/>
</dbReference>
<dbReference type="InterPro" id="IPR052048">
    <property type="entry name" value="ST_Response_Regulator"/>
</dbReference>
<dbReference type="InterPro" id="IPR011006">
    <property type="entry name" value="CheY-like_superfamily"/>
</dbReference>
<dbReference type="AlphaFoldDB" id="A0A368NRD8"/>
<organism evidence="4 5">
    <name type="scientific">Corallincola holothuriorum</name>
    <dbReference type="NCBI Taxonomy" id="2282215"/>
    <lineage>
        <taxon>Bacteria</taxon>
        <taxon>Pseudomonadati</taxon>
        <taxon>Pseudomonadota</taxon>
        <taxon>Gammaproteobacteria</taxon>
        <taxon>Alteromonadales</taxon>
        <taxon>Psychromonadaceae</taxon>
        <taxon>Corallincola</taxon>
    </lineage>
</organism>
<dbReference type="SMART" id="SM00028">
    <property type="entry name" value="TPR"/>
    <property type="match status" value="3"/>
</dbReference>
<feature type="repeat" description="TPR" evidence="2">
    <location>
        <begin position="241"/>
        <end position="274"/>
    </location>
</feature>
<dbReference type="PANTHER" id="PTHR43228:SF1">
    <property type="entry name" value="TWO-COMPONENT RESPONSE REGULATOR ARR22"/>
    <property type="match status" value="1"/>
</dbReference>
<dbReference type="RefSeq" id="WP_114336578.1">
    <property type="nucleotide sequence ID" value="NZ_QPID01000001.1"/>
</dbReference>
<dbReference type="Proteomes" id="UP000252558">
    <property type="component" value="Unassembled WGS sequence"/>
</dbReference>
<keyword evidence="5" id="KW-1185">Reference proteome</keyword>
<dbReference type="SUPFAM" id="SSF48452">
    <property type="entry name" value="TPR-like"/>
    <property type="match status" value="1"/>
</dbReference>
<dbReference type="EMBL" id="QPID01000001">
    <property type="protein sequence ID" value="RCU52670.1"/>
    <property type="molecule type" value="Genomic_DNA"/>
</dbReference>
<feature type="domain" description="Response regulatory" evidence="3">
    <location>
        <begin position="16"/>
        <end position="135"/>
    </location>
</feature>
<feature type="repeat" description="TPR" evidence="2">
    <location>
        <begin position="454"/>
        <end position="487"/>
    </location>
</feature>
<evidence type="ECO:0000256" key="2">
    <source>
        <dbReference type="PROSITE-ProRule" id="PRU00339"/>
    </source>
</evidence>